<evidence type="ECO:0000313" key="6">
    <source>
        <dbReference type="Proteomes" id="UP000051006"/>
    </source>
</evidence>
<evidence type="ECO:0000256" key="3">
    <source>
        <dbReference type="ARBA" id="ARBA00023172"/>
    </source>
</evidence>
<dbReference type="CDD" id="cd01189">
    <property type="entry name" value="INT_ICEBs1_C_like"/>
    <property type="match status" value="1"/>
</dbReference>
<gene>
    <name evidence="5" type="ORF">IV57_GL002157</name>
</gene>
<dbReference type="PROSITE" id="PS51898">
    <property type="entry name" value="TYR_RECOMBINASE"/>
    <property type="match status" value="1"/>
</dbReference>
<dbReference type="PANTHER" id="PTHR30349:SF64">
    <property type="entry name" value="PROPHAGE INTEGRASE INTD-RELATED"/>
    <property type="match status" value="1"/>
</dbReference>
<evidence type="ECO:0000256" key="2">
    <source>
        <dbReference type="ARBA" id="ARBA00023125"/>
    </source>
</evidence>
<dbReference type="PANTHER" id="PTHR30349">
    <property type="entry name" value="PHAGE INTEGRASE-RELATED"/>
    <property type="match status" value="1"/>
</dbReference>
<dbReference type="Proteomes" id="UP000051006">
    <property type="component" value="Unassembled WGS sequence"/>
</dbReference>
<dbReference type="PATRIC" id="fig|993692.3.peg.2190"/>
<evidence type="ECO:0000256" key="1">
    <source>
        <dbReference type="ARBA" id="ARBA00008857"/>
    </source>
</evidence>
<dbReference type="Pfam" id="PF00589">
    <property type="entry name" value="Phage_integrase"/>
    <property type="match status" value="1"/>
</dbReference>
<dbReference type="InterPro" id="IPR013762">
    <property type="entry name" value="Integrase-like_cat_sf"/>
</dbReference>
<dbReference type="EMBL" id="JQCF01000053">
    <property type="protein sequence ID" value="KRN94121.1"/>
    <property type="molecule type" value="Genomic_DNA"/>
</dbReference>
<dbReference type="STRING" id="993692.IV57_GL002157"/>
<dbReference type="GO" id="GO:0006310">
    <property type="term" value="P:DNA recombination"/>
    <property type="evidence" value="ECO:0007669"/>
    <property type="project" value="UniProtKB-KW"/>
</dbReference>
<dbReference type="AlphaFoldDB" id="A0A0R2KXD4"/>
<dbReference type="InterPro" id="IPR028259">
    <property type="entry name" value="AP2-like_int_N"/>
</dbReference>
<proteinExistence type="inferred from homology"/>
<dbReference type="SUPFAM" id="SSF56349">
    <property type="entry name" value="DNA breaking-rejoining enzymes"/>
    <property type="match status" value="1"/>
</dbReference>
<evidence type="ECO:0000259" key="4">
    <source>
        <dbReference type="PROSITE" id="PS51898"/>
    </source>
</evidence>
<reference evidence="5 6" key="1">
    <citation type="journal article" date="2015" name="Genome Announc.">
        <title>Expanding the biotechnology potential of lactobacilli through comparative genomics of 213 strains and associated genera.</title>
        <authorList>
            <person name="Sun Z."/>
            <person name="Harris H.M."/>
            <person name="McCann A."/>
            <person name="Guo C."/>
            <person name="Argimon S."/>
            <person name="Zhang W."/>
            <person name="Yang X."/>
            <person name="Jeffery I.B."/>
            <person name="Cooney J.C."/>
            <person name="Kagawa T.F."/>
            <person name="Liu W."/>
            <person name="Song Y."/>
            <person name="Salvetti E."/>
            <person name="Wrobel A."/>
            <person name="Rasinkangas P."/>
            <person name="Parkhill J."/>
            <person name="Rea M.C."/>
            <person name="O'Sullivan O."/>
            <person name="Ritari J."/>
            <person name="Douillard F.P."/>
            <person name="Paul Ross R."/>
            <person name="Yang R."/>
            <person name="Briner A.E."/>
            <person name="Felis G.E."/>
            <person name="de Vos W.M."/>
            <person name="Barrangou R."/>
            <person name="Klaenhammer T.R."/>
            <person name="Caufield P.W."/>
            <person name="Cui Y."/>
            <person name="Zhang H."/>
            <person name="O'Toole P.W."/>
        </authorList>
    </citation>
    <scope>NUCLEOTIDE SEQUENCE [LARGE SCALE GENOMIC DNA]</scope>
    <source>
        <strain evidence="5 6">DSM 24716</strain>
    </source>
</reference>
<dbReference type="GO" id="GO:0015074">
    <property type="term" value="P:DNA integration"/>
    <property type="evidence" value="ECO:0007669"/>
    <property type="project" value="InterPro"/>
</dbReference>
<dbReference type="InterPro" id="IPR011010">
    <property type="entry name" value="DNA_brk_join_enz"/>
</dbReference>
<keyword evidence="6" id="KW-1185">Reference proteome</keyword>
<keyword evidence="2" id="KW-0238">DNA-binding</keyword>
<dbReference type="Pfam" id="PF14657">
    <property type="entry name" value="Arm-DNA-bind_4"/>
    <property type="match status" value="1"/>
</dbReference>
<dbReference type="GO" id="GO:0003677">
    <property type="term" value="F:DNA binding"/>
    <property type="evidence" value="ECO:0007669"/>
    <property type="project" value="UniProtKB-KW"/>
</dbReference>
<keyword evidence="3" id="KW-0233">DNA recombination</keyword>
<dbReference type="InterPro" id="IPR010998">
    <property type="entry name" value="Integrase_recombinase_N"/>
</dbReference>
<sequence length="377" mass="43698">MCQNCDNCSVQGAQIMVSYRKRGNVWQYEISYKDRFGKYKKLRKSGFTHKSEAILAASQTQIEHPNLSSAKSSEEPLISYYKRWINIFKKNVVSKITYNKYQNTAQHIYEIFGDLKLKELTKLKYQEGLNSFAKTHAKRTVSCFHKQIRACLLEALDEKIIINDPSRKAVITGVERPKVNKFLSYNNWSKLIKNLNTNKIDEMIIFIAAVTGMRYGEIVGLTSKDIDFKNSYLNVNKTWDYKYKTGFMKTKTTSSVRKITIDNQTLYKLKEYLKLHDIPDKQPIFMNERNHVMVSAEINKSLTNKLECLNIPRITFHGLRHTHASILLYKGVSVLSVSRRLGHSNITTTQSTYLHIIKELQSQDQDKIVSILDNVTK</sequence>
<organism evidence="5 6">
    <name type="scientific">Companilactobacillus kimchiensis</name>
    <dbReference type="NCBI Taxonomy" id="993692"/>
    <lineage>
        <taxon>Bacteria</taxon>
        <taxon>Bacillati</taxon>
        <taxon>Bacillota</taxon>
        <taxon>Bacilli</taxon>
        <taxon>Lactobacillales</taxon>
        <taxon>Lactobacillaceae</taxon>
        <taxon>Companilactobacillus</taxon>
    </lineage>
</organism>
<dbReference type="InterPro" id="IPR002104">
    <property type="entry name" value="Integrase_catalytic"/>
</dbReference>
<comment type="caution">
    <text evidence="5">The sequence shown here is derived from an EMBL/GenBank/DDBJ whole genome shotgun (WGS) entry which is preliminary data.</text>
</comment>
<protein>
    <submittedName>
        <fullName evidence="5">Phage integrase (Phage-related integrase)</fullName>
    </submittedName>
</protein>
<name>A0A0R2KXD4_9LACO</name>
<comment type="similarity">
    <text evidence="1">Belongs to the 'phage' integrase family.</text>
</comment>
<accession>A0A0R2KXD4</accession>
<dbReference type="InterPro" id="IPR050090">
    <property type="entry name" value="Tyrosine_recombinase_XerCD"/>
</dbReference>
<dbReference type="Gene3D" id="1.10.150.130">
    <property type="match status" value="1"/>
</dbReference>
<dbReference type="Gene3D" id="1.10.443.10">
    <property type="entry name" value="Intergrase catalytic core"/>
    <property type="match status" value="1"/>
</dbReference>
<feature type="domain" description="Tyr recombinase" evidence="4">
    <location>
        <begin position="178"/>
        <end position="366"/>
    </location>
</feature>
<evidence type="ECO:0000313" key="5">
    <source>
        <dbReference type="EMBL" id="KRN94121.1"/>
    </source>
</evidence>